<evidence type="ECO:0000313" key="8">
    <source>
        <dbReference type="EMBL" id="KKQ94346.1"/>
    </source>
</evidence>
<comment type="caution">
    <text evidence="8">The sequence shown here is derived from an EMBL/GenBank/DDBJ whole genome shotgun (WGS) entry which is preliminary data.</text>
</comment>
<feature type="domain" description="SHS2" evidence="7">
    <location>
        <begin position="8"/>
        <end position="196"/>
    </location>
</feature>
<comment type="subcellular location">
    <subcellularLocation>
        <location evidence="5">Cell membrane</location>
        <topology evidence="5">Peripheral membrane protein</topology>
        <orientation evidence="5">Cytoplasmic side</orientation>
    </subcellularLocation>
    <text evidence="5">Localizes to the Z ring in an FtsZ-dependent manner. Targeted to the membrane through a conserved C-terminal amphipathic helix.</text>
</comment>
<comment type="similarity">
    <text evidence="5 6">Belongs to the FtsA/MreB family.</text>
</comment>
<dbReference type="AlphaFoldDB" id="A0A0G0PY59"/>
<dbReference type="SUPFAM" id="SSF53067">
    <property type="entry name" value="Actin-like ATPase domain"/>
    <property type="match status" value="2"/>
</dbReference>
<dbReference type="InterPro" id="IPR020823">
    <property type="entry name" value="Cell_div_FtsA"/>
</dbReference>
<evidence type="ECO:0000256" key="4">
    <source>
        <dbReference type="ARBA" id="ARBA00023306"/>
    </source>
</evidence>
<dbReference type="GO" id="GO:0043093">
    <property type="term" value="P:FtsZ-dependent cytokinesis"/>
    <property type="evidence" value="ECO:0007669"/>
    <property type="project" value="UniProtKB-UniRule"/>
</dbReference>
<accession>A0A0G0PY59</accession>
<gene>
    <name evidence="5" type="primary">ftsA</name>
    <name evidence="8" type="ORF">UT18_C0011G0052</name>
</gene>
<dbReference type="PANTHER" id="PTHR32432">
    <property type="entry name" value="CELL DIVISION PROTEIN FTSA-RELATED"/>
    <property type="match status" value="1"/>
</dbReference>
<dbReference type="EMBL" id="LBVV01000011">
    <property type="protein sequence ID" value="KKQ94346.1"/>
    <property type="molecule type" value="Genomic_DNA"/>
</dbReference>
<organism evidence="8 9">
    <name type="scientific">candidate division CPR2 bacterium GW2011_GWC2_39_10</name>
    <dbReference type="NCBI Taxonomy" id="1618345"/>
    <lineage>
        <taxon>Bacteria</taxon>
        <taxon>Bacteria division CPR2</taxon>
    </lineage>
</organism>
<evidence type="ECO:0000256" key="6">
    <source>
        <dbReference type="PIRNR" id="PIRNR003101"/>
    </source>
</evidence>
<dbReference type="PANTHER" id="PTHR32432:SF4">
    <property type="entry name" value="CELL DIVISION PROTEIN FTSA"/>
    <property type="match status" value="1"/>
</dbReference>
<evidence type="ECO:0000256" key="1">
    <source>
        <dbReference type="ARBA" id="ARBA00022475"/>
    </source>
</evidence>
<dbReference type="STRING" id="1618345.UT18_C0011G0052"/>
<evidence type="ECO:0000256" key="5">
    <source>
        <dbReference type="HAMAP-Rule" id="MF_02033"/>
    </source>
</evidence>
<dbReference type="Pfam" id="PF14450">
    <property type="entry name" value="FtsA"/>
    <property type="match status" value="2"/>
</dbReference>
<sequence length="406" mass="43109">MTPKEQSYVGIDIGSTKVNVVVGIIDEPGKPSIIGVGSCPTSGLRKGVIIDIEETVSSISEAVELAQRSAGVHISNASINIDGSHVTSLNSRGVIAVGRADSEITFEDTIRATEAAQAISLPSNKEIIHVIPREYTVDGQTGIKDPIGMSGVRLEVETHIIAGSQPAIRNLYKCFSQAGLNIDERIATPLAAAKAVLSKRQKELGCISVDIGGGTTSVAIFDEGNELYTCILPIGSGHITNDIAIGLRSSIDIAEKVKLKYGYASPLEIPEKEKIDLSEFGGEGTTFKRQVAKIIEARLKELFDLVRDELRRVGKDAMLPGGAVISGGGANMPGIVGLAKSILKLPCEISSPKGLHGLVEKVSAPEYATALGLMLYSMDKQRTLGGNDKLAKAFERIKKLVRIFLP</sequence>
<dbReference type="PIRSF" id="PIRSF003101">
    <property type="entry name" value="FtsA"/>
    <property type="match status" value="1"/>
</dbReference>
<evidence type="ECO:0000259" key="7">
    <source>
        <dbReference type="SMART" id="SM00842"/>
    </source>
</evidence>
<evidence type="ECO:0000313" key="9">
    <source>
        <dbReference type="Proteomes" id="UP000034207"/>
    </source>
</evidence>
<keyword evidence="2 5" id="KW-0132">Cell division</keyword>
<dbReference type="CDD" id="cd24048">
    <property type="entry name" value="ASKHA_NBD_FtsA"/>
    <property type="match status" value="1"/>
</dbReference>
<dbReference type="Gene3D" id="3.30.420.40">
    <property type="match status" value="2"/>
</dbReference>
<dbReference type="InterPro" id="IPR043129">
    <property type="entry name" value="ATPase_NBD"/>
</dbReference>
<reference evidence="8 9" key="1">
    <citation type="journal article" date="2015" name="Nature">
        <title>rRNA introns, odd ribosomes, and small enigmatic genomes across a large radiation of phyla.</title>
        <authorList>
            <person name="Brown C.T."/>
            <person name="Hug L.A."/>
            <person name="Thomas B.C."/>
            <person name="Sharon I."/>
            <person name="Castelle C.J."/>
            <person name="Singh A."/>
            <person name="Wilkins M.J."/>
            <person name="Williams K.H."/>
            <person name="Banfield J.F."/>
        </authorList>
    </citation>
    <scope>NUCLEOTIDE SEQUENCE [LARGE SCALE GENOMIC DNA]</scope>
</reference>
<dbReference type="SMART" id="SM00842">
    <property type="entry name" value="FtsA"/>
    <property type="match status" value="1"/>
</dbReference>
<keyword evidence="4 5" id="KW-0131">Cell cycle</keyword>
<keyword evidence="3 5" id="KW-0472">Membrane</keyword>
<comment type="function">
    <text evidence="5 6">Cell division protein that is involved in the assembly of the Z ring. May serve as a membrane anchor for the Z ring.</text>
</comment>
<evidence type="ECO:0000256" key="3">
    <source>
        <dbReference type="ARBA" id="ARBA00023136"/>
    </source>
</evidence>
<dbReference type="Proteomes" id="UP000034207">
    <property type="component" value="Unassembled WGS sequence"/>
</dbReference>
<dbReference type="Gene3D" id="3.30.1490.110">
    <property type="match status" value="1"/>
</dbReference>
<dbReference type="InterPro" id="IPR003494">
    <property type="entry name" value="SHS2_FtsA"/>
</dbReference>
<protein>
    <recommendedName>
        <fullName evidence="5 6">Cell division protein FtsA</fullName>
    </recommendedName>
</protein>
<dbReference type="GO" id="GO:0009898">
    <property type="term" value="C:cytoplasmic side of plasma membrane"/>
    <property type="evidence" value="ECO:0007669"/>
    <property type="project" value="UniProtKB-UniRule"/>
</dbReference>
<dbReference type="Pfam" id="PF02491">
    <property type="entry name" value="SHS2_FTSA"/>
    <property type="match status" value="1"/>
</dbReference>
<proteinExistence type="inferred from homology"/>
<dbReference type="HAMAP" id="MF_02033">
    <property type="entry name" value="FtsA"/>
    <property type="match status" value="1"/>
</dbReference>
<dbReference type="InterPro" id="IPR050696">
    <property type="entry name" value="FtsA/MreB"/>
</dbReference>
<keyword evidence="1 5" id="KW-1003">Cell membrane</keyword>
<dbReference type="PATRIC" id="fig|1618345.3.peg.740"/>
<dbReference type="NCBIfam" id="TIGR01174">
    <property type="entry name" value="ftsA"/>
    <property type="match status" value="1"/>
</dbReference>
<name>A0A0G0PY59_UNCC2</name>
<dbReference type="GO" id="GO:0032153">
    <property type="term" value="C:cell division site"/>
    <property type="evidence" value="ECO:0007669"/>
    <property type="project" value="UniProtKB-UniRule"/>
</dbReference>
<evidence type="ECO:0000256" key="2">
    <source>
        <dbReference type="ARBA" id="ARBA00022618"/>
    </source>
</evidence>
<comment type="subunit">
    <text evidence="5">Self-interacts. Interacts with FtsZ.</text>
</comment>